<dbReference type="AlphaFoldDB" id="A0A0K2XZR4"/>
<gene>
    <name evidence="3" type="ORF">HAL07_10560</name>
</gene>
<reference evidence="4" key="1">
    <citation type="submission" date="2014-12" db="EMBL/GenBank/DDBJ databases">
        <authorList>
            <person name="Jaenicke S."/>
        </authorList>
    </citation>
    <scope>NUCLEOTIDE SEQUENCE [LARGE SCALE GENOMIC DNA]</scope>
</reference>
<dbReference type="GeneID" id="82132565"/>
<dbReference type="Proteomes" id="UP000043437">
    <property type="component" value="Unassembled WGS sequence"/>
</dbReference>
<evidence type="ECO:0000256" key="2">
    <source>
        <dbReference type="SAM" id="SignalP"/>
    </source>
</evidence>
<feature type="compositionally biased region" description="Polar residues" evidence="1">
    <location>
        <begin position="80"/>
        <end position="98"/>
    </location>
</feature>
<evidence type="ECO:0000313" key="3">
    <source>
        <dbReference type="EMBL" id="CRF52591.1"/>
    </source>
</evidence>
<feature type="region of interest" description="Disordered" evidence="1">
    <location>
        <begin position="61"/>
        <end position="107"/>
    </location>
</feature>
<accession>A0A0K2XZR4</accession>
<sequence>MNVNAFKPNLRKLTFLSLGIGFLALTSPLSAENSGFYGSVGFQYSNMTRAESTNGAMGAMGVGQQPNMFANQAPGANPNLAPTPSGSPNSYTKPQANDTLCVGANCN</sequence>
<proteinExistence type="predicted"/>
<organism evidence="3 4">
    <name type="scientific">Helicobacter ailurogastricus</name>
    <dbReference type="NCBI Taxonomy" id="1578720"/>
    <lineage>
        <taxon>Bacteria</taxon>
        <taxon>Pseudomonadati</taxon>
        <taxon>Campylobacterota</taxon>
        <taxon>Epsilonproteobacteria</taxon>
        <taxon>Campylobacterales</taxon>
        <taxon>Helicobacteraceae</taxon>
        <taxon>Helicobacter</taxon>
    </lineage>
</organism>
<name>A0A0K2XZR4_9HELI</name>
<feature type="chain" id="PRO_5005490890" evidence="2">
    <location>
        <begin position="32"/>
        <end position="107"/>
    </location>
</feature>
<dbReference type="EMBL" id="CDMG01000008">
    <property type="protein sequence ID" value="CRF52591.1"/>
    <property type="molecule type" value="Genomic_DNA"/>
</dbReference>
<evidence type="ECO:0000313" key="4">
    <source>
        <dbReference type="Proteomes" id="UP000043437"/>
    </source>
</evidence>
<keyword evidence="2" id="KW-0732">Signal</keyword>
<evidence type="ECO:0000256" key="1">
    <source>
        <dbReference type="SAM" id="MobiDB-lite"/>
    </source>
</evidence>
<protein>
    <submittedName>
        <fullName evidence="3">Uncharacterized protein</fullName>
    </submittedName>
</protein>
<dbReference type="RefSeq" id="WP_053945358.1">
    <property type="nucleotide sequence ID" value="NZ_CDMG01000008.1"/>
</dbReference>
<feature type="signal peptide" evidence="2">
    <location>
        <begin position="1"/>
        <end position="31"/>
    </location>
</feature>